<evidence type="ECO:0000259" key="7">
    <source>
        <dbReference type="Pfam" id="PF01180"/>
    </source>
</evidence>
<dbReference type="PANTHER" id="PTHR48109:SF4">
    <property type="entry name" value="DIHYDROOROTATE DEHYDROGENASE (QUINONE), MITOCHONDRIAL"/>
    <property type="match status" value="1"/>
</dbReference>
<dbReference type="Pfam" id="PF01180">
    <property type="entry name" value="DHO_dh"/>
    <property type="match status" value="1"/>
</dbReference>
<evidence type="ECO:0000313" key="8">
    <source>
        <dbReference type="EMBL" id="KRH07368.1"/>
    </source>
</evidence>
<dbReference type="EnsemblPlants" id="KRH07368">
    <property type="protein sequence ID" value="KRH07368"/>
    <property type="gene ID" value="GLYMA_16G083900"/>
</dbReference>
<evidence type="ECO:0000256" key="4">
    <source>
        <dbReference type="ARBA" id="ARBA00022643"/>
    </source>
</evidence>
<dbReference type="InParanoid" id="K7MFY1"/>
<evidence type="ECO:0000313" key="9">
    <source>
        <dbReference type="EnsemblPlants" id="KRH07368"/>
    </source>
</evidence>
<feature type="domain" description="Dihydroorotate dehydrogenase catalytic" evidence="7">
    <location>
        <begin position="78"/>
        <end position="126"/>
    </location>
</feature>
<evidence type="ECO:0000256" key="6">
    <source>
        <dbReference type="SAM" id="MobiDB-lite"/>
    </source>
</evidence>
<organism evidence="8">
    <name type="scientific">Glycine max</name>
    <name type="common">Soybean</name>
    <name type="synonym">Glycine hispida</name>
    <dbReference type="NCBI Taxonomy" id="3847"/>
    <lineage>
        <taxon>Eukaryota</taxon>
        <taxon>Viridiplantae</taxon>
        <taxon>Streptophyta</taxon>
        <taxon>Embryophyta</taxon>
        <taxon>Tracheophyta</taxon>
        <taxon>Spermatophyta</taxon>
        <taxon>Magnoliopsida</taxon>
        <taxon>eudicotyledons</taxon>
        <taxon>Gunneridae</taxon>
        <taxon>Pentapetalae</taxon>
        <taxon>rosids</taxon>
        <taxon>fabids</taxon>
        <taxon>Fabales</taxon>
        <taxon>Fabaceae</taxon>
        <taxon>Papilionoideae</taxon>
        <taxon>50 kb inversion clade</taxon>
        <taxon>NPAAA clade</taxon>
        <taxon>indigoferoid/millettioid clade</taxon>
        <taxon>Phaseoleae</taxon>
        <taxon>Glycine</taxon>
        <taxon>Glycine subgen. Soja</taxon>
    </lineage>
</organism>
<dbReference type="Gramene" id="KRH07368">
    <property type="protein sequence ID" value="KRH07368"/>
    <property type="gene ID" value="GLYMA_16G083900"/>
</dbReference>
<name>K7MFY1_SOYBN</name>
<evidence type="ECO:0000256" key="3">
    <source>
        <dbReference type="ARBA" id="ARBA00022630"/>
    </source>
</evidence>
<dbReference type="InterPro" id="IPR050074">
    <property type="entry name" value="DHO_dehydrogenase"/>
</dbReference>
<dbReference type="GO" id="GO:0005737">
    <property type="term" value="C:cytoplasm"/>
    <property type="evidence" value="ECO:0007669"/>
    <property type="project" value="InterPro"/>
</dbReference>
<dbReference type="STRING" id="3847.K7MFY1"/>
<dbReference type="InterPro" id="IPR013785">
    <property type="entry name" value="Aldolase_TIM"/>
</dbReference>
<reference evidence="8 9" key="1">
    <citation type="journal article" date="2010" name="Nature">
        <title>Genome sequence of the palaeopolyploid soybean.</title>
        <authorList>
            <person name="Schmutz J."/>
            <person name="Cannon S.B."/>
            <person name="Schlueter J."/>
            <person name="Ma J."/>
            <person name="Mitros T."/>
            <person name="Nelson W."/>
            <person name="Hyten D.L."/>
            <person name="Song Q."/>
            <person name="Thelen J.J."/>
            <person name="Cheng J."/>
            <person name="Xu D."/>
            <person name="Hellsten U."/>
            <person name="May G.D."/>
            <person name="Yu Y."/>
            <person name="Sakurai T."/>
            <person name="Umezawa T."/>
            <person name="Bhattacharyya M.K."/>
            <person name="Sandhu D."/>
            <person name="Valliyodan B."/>
            <person name="Lindquist E."/>
            <person name="Peto M."/>
            <person name="Grant D."/>
            <person name="Shu S."/>
            <person name="Goodstein D."/>
            <person name="Barry K."/>
            <person name="Futrell-Griggs M."/>
            <person name="Abernathy B."/>
            <person name="Du J."/>
            <person name="Tian Z."/>
            <person name="Zhu L."/>
            <person name="Gill N."/>
            <person name="Joshi T."/>
            <person name="Libault M."/>
            <person name="Sethuraman A."/>
            <person name="Zhang X.-C."/>
            <person name="Shinozaki K."/>
            <person name="Nguyen H.T."/>
            <person name="Wing R.A."/>
            <person name="Cregan P."/>
            <person name="Specht J."/>
            <person name="Grimwood J."/>
            <person name="Rokhsar D."/>
            <person name="Stacey G."/>
            <person name="Shoemaker R.C."/>
            <person name="Jackson S.A."/>
        </authorList>
    </citation>
    <scope>NUCLEOTIDE SEQUENCE</scope>
    <source>
        <strain evidence="9">cv. Williams 82</strain>
        <tissue evidence="8">Callus</tissue>
    </source>
</reference>
<reference evidence="9" key="2">
    <citation type="submission" date="2018-02" db="UniProtKB">
        <authorList>
            <consortium name="EnsemblPlants"/>
        </authorList>
    </citation>
    <scope>IDENTIFICATION</scope>
    <source>
        <strain evidence="9">Williams 82</strain>
    </source>
</reference>
<gene>
    <name evidence="8" type="ORF">GLYMA_16G083900</name>
</gene>
<proteinExistence type="predicted"/>
<keyword evidence="3" id="KW-0285">Flavoprotein</keyword>
<dbReference type="SUPFAM" id="SSF51395">
    <property type="entry name" value="FMN-linked oxidoreductases"/>
    <property type="match status" value="1"/>
</dbReference>
<evidence type="ECO:0000256" key="1">
    <source>
        <dbReference type="ARBA" id="ARBA00001917"/>
    </source>
</evidence>
<evidence type="ECO:0000313" key="10">
    <source>
        <dbReference type="Proteomes" id="UP000008827"/>
    </source>
</evidence>
<dbReference type="InterPro" id="IPR005720">
    <property type="entry name" value="Dihydroorotate_DH_cat"/>
</dbReference>
<dbReference type="Gene3D" id="3.20.20.70">
    <property type="entry name" value="Aldolase class I"/>
    <property type="match status" value="1"/>
</dbReference>
<dbReference type="SMR" id="K7MFY1"/>
<dbReference type="Proteomes" id="UP000008827">
    <property type="component" value="Chromosome 16"/>
</dbReference>
<dbReference type="GO" id="GO:0016627">
    <property type="term" value="F:oxidoreductase activity, acting on the CH-CH group of donors"/>
    <property type="evidence" value="ECO:0007669"/>
    <property type="project" value="InterPro"/>
</dbReference>
<keyword evidence="10" id="KW-1185">Reference proteome</keyword>
<feature type="region of interest" description="Disordered" evidence="6">
    <location>
        <begin position="1"/>
        <end position="24"/>
    </location>
</feature>
<accession>K7MFY1</accession>
<comment type="pathway">
    <text evidence="2">Pyrimidine metabolism; UMP biosynthesis via de novo pathway.</text>
</comment>
<dbReference type="PaxDb" id="3847-GLYMA16G09705.1"/>
<reference evidence="8" key="3">
    <citation type="submission" date="2018-07" db="EMBL/GenBank/DDBJ databases">
        <title>WGS assembly of Glycine max.</title>
        <authorList>
            <person name="Schmutz J."/>
            <person name="Cannon S."/>
            <person name="Schlueter J."/>
            <person name="Ma J."/>
            <person name="Mitros T."/>
            <person name="Nelson W."/>
            <person name="Hyten D."/>
            <person name="Song Q."/>
            <person name="Thelen J."/>
            <person name="Cheng J."/>
            <person name="Xu D."/>
            <person name="Hellsten U."/>
            <person name="May G."/>
            <person name="Yu Y."/>
            <person name="Sakurai T."/>
            <person name="Umezawa T."/>
            <person name="Bhattacharyya M."/>
            <person name="Sandhu D."/>
            <person name="Valliyodan B."/>
            <person name="Lindquist E."/>
            <person name="Peto M."/>
            <person name="Grant D."/>
            <person name="Shu S."/>
            <person name="Goodstein D."/>
            <person name="Barry K."/>
            <person name="Futrell-Griggs M."/>
            <person name="Abernathy B."/>
            <person name="Du J."/>
            <person name="Tian Z."/>
            <person name="Zhu L."/>
            <person name="Gill N."/>
            <person name="Joshi T."/>
            <person name="Libault M."/>
            <person name="Sethuraman A."/>
            <person name="Zhang X."/>
            <person name="Shinozaki K."/>
            <person name="Nguyen H."/>
            <person name="Wing R."/>
            <person name="Cregan P."/>
            <person name="Specht J."/>
            <person name="Grimwood J."/>
            <person name="Rokhsar D."/>
            <person name="Stacey G."/>
            <person name="Shoemaker R."/>
            <person name="Jackson S."/>
        </authorList>
    </citation>
    <scope>NUCLEOTIDE SEQUENCE</scope>
    <source>
        <tissue evidence="8">Callus</tissue>
    </source>
</reference>
<dbReference type="EMBL" id="CM000849">
    <property type="protein sequence ID" value="KRH07368.1"/>
    <property type="molecule type" value="Genomic_DNA"/>
</dbReference>
<evidence type="ECO:0000256" key="5">
    <source>
        <dbReference type="ARBA" id="ARBA00023002"/>
    </source>
</evidence>
<comment type="cofactor">
    <cofactor evidence="1">
        <name>FMN</name>
        <dbReference type="ChEBI" id="CHEBI:58210"/>
    </cofactor>
</comment>
<dbReference type="HOGENOM" id="CLU_1963532_0_0_1"/>
<protein>
    <recommendedName>
        <fullName evidence="7">Dihydroorotate dehydrogenase catalytic domain-containing protein</fullName>
    </recommendedName>
</protein>
<dbReference type="AlphaFoldDB" id="K7MFY1"/>
<keyword evidence="5" id="KW-0560">Oxidoreductase</keyword>
<evidence type="ECO:0000256" key="2">
    <source>
        <dbReference type="ARBA" id="ARBA00004725"/>
    </source>
</evidence>
<dbReference type="eggNOG" id="KOG1436">
    <property type="taxonomic scope" value="Eukaryota"/>
</dbReference>
<sequence length="128" mass="13894">MRMQRSTTKILPKRLLSSRSSTNTANNSTMPDIGFLCVILIQLTSKKSVGEVFIDQGMAGTNEVKHDGKAGSGFLGVNGVNLGKNKTSEDATADYDQEVHTLSQYADYLVINVSSPNTPSLRMLQGRK</sequence>
<dbReference type="PANTHER" id="PTHR48109">
    <property type="entry name" value="DIHYDROOROTATE DEHYDROGENASE (QUINONE), MITOCHONDRIAL-RELATED"/>
    <property type="match status" value="1"/>
</dbReference>
<keyword evidence="4" id="KW-0288">FMN</keyword>